<evidence type="ECO:0000256" key="1">
    <source>
        <dbReference type="ARBA" id="ARBA00005054"/>
    </source>
</evidence>
<feature type="domain" description="Formyl transferase N-terminal" evidence="5">
    <location>
        <begin position="56"/>
        <end position="152"/>
    </location>
</feature>
<protein>
    <recommendedName>
        <fullName evidence="2">phosphoribosylglycinamide formyltransferase 1</fullName>
        <ecNumber evidence="2">2.1.2.2</ecNumber>
    </recommendedName>
</protein>
<dbReference type="STRING" id="556267.HWAG_00237"/>
<dbReference type="EC" id="2.1.2.2" evidence="2"/>
<dbReference type="Gene3D" id="3.40.50.12230">
    <property type="match status" value="1"/>
</dbReference>
<dbReference type="GeneID" id="78825796"/>
<keyword evidence="4" id="KW-0658">Purine biosynthesis</keyword>
<proteinExistence type="predicted"/>
<dbReference type="InterPro" id="IPR036477">
    <property type="entry name" value="Formyl_transf_N_sf"/>
</dbReference>
<evidence type="ECO:0000256" key="3">
    <source>
        <dbReference type="ARBA" id="ARBA00022679"/>
    </source>
</evidence>
<dbReference type="Proteomes" id="UP000233350">
    <property type="component" value="Unassembled WGS sequence"/>
</dbReference>
<gene>
    <name evidence="6" type="ORF">BCM31_04655</name>
</gene>
<evidence type="ECO:0000256" key="4">
    <source>
        <dbReference type="ARBA" id="ARBA00022755"/>
    </source>
</evidence>
<organism evidence="6 7">
    <name type="scientific">Helicobacter winghamensis</name>
    <dbReference type="NCBI Taxonomy" id="157268"/>
    <lineage>
        <taxon>Bacteria</taxon>
        <taxon>Pseudomonadati</taxon>
        <taxon>Campylobacterota</taxon>
        <taxon>Epsilonproteobacteria</taxon>
        <taxon>Campylobacterales</taxon>
        <taxon>Helicobacteraceae</taxon>
        <taxon>Helicobacter</taxon>
    </lineage>
</organism>
<dbReference type="Pfam" id="PF00551">
    <property type="entry name" value="Formyl_trans_N"/>
    <property type="match status" value="1"/>
</dbReference>
<keyword evidence="7" id="KW-1185">Reference proteome</keyword>
<evidence type="ECO:0000313" key="6">
    <source>
        <dbReference type="EMBL" id="PKT81080.1"/>
    </source>
</evidence>
<comment type="caution">
    <text evidence="6">The sequence shown here is derived from an EMBL/GenBank/DDBJ whole genome shotgun (WGS) entry which is preliminary data.</text>
</comment>
<reference evidence="6 7" key="1">
    <citation type="submission" date="2016-07" db="EMBL/GenBank/DDBJ databases">
        <title>Detection of Helicobacter winghamensis from caecal content of red fox (Vulpes vulpes).</title>
        <authorList>
            <person name="Zanoni R.G."/>
            <person name="Florio D."/>
            <person name="Caffara M."/>
            <person name="Renzi M."/>
            <person name="Parisi A."/>
            <person name="Pasquali F."/>
            <person name="Manfreda G."/>
        </authorList>
    </citation>
    <scope>NUCLEOTIDE SEQUENCE [LARGE SCALE GENOMIC DNA]</scope>
    <source>
        <strain evidence="6 7">295_13</strain>
    </source>
</reference>
<accession>A0A2N3PJ92</accession>
<evidence type="ECO:0000256" key="2">
    <source>
        <dbReference type="ARBA" id="ARBA00012254"/>
    </source>
</evidence>
<comment type="pathway">
    <text evidence="1">Purine metabolism; IMP biosynthesis via de novo pathway; N(2)-formyl-N(1)-(5-phospho-D-ribosyl)glycinamide from N(1)-(5-phospho-D-ribosyl)glycinamide (10-formyl THF route): step 1/1.</text>
</comment>
<dbReference type="GO" id="GO:0006189">
    <property type="term" value="P:'de novo' IMP biosynthetic process"/>
    <property type="evidence" value="ECO:0007669"/>
    <property type="project" value="TreeGrafter"/>
</dbReference>
<evidence type="ECO:0000313" key="7">
    <source>
        <dbReference type="Proteomes" id="UP000233350"/>
    </source>
</evidence>
<sequence>MNVILLTDCRIKIENIIKILLDNNFEIFGICFGQCVIAEDKQALCREYQLQILSKQELIKCSGIDVILSYGYTHYIPKKVFSSVKYCINFHPGLLPEYKGCYTLYYGMINGEKEWGMTAHFVNEKFDEGEIILIEKFALDYEKTGKEIAEHIWNEVGINAVKKIVSMIKENKIEGFSQKKTSKIACGGGGDITVERGLIEKNLSPLRI</sequence>
<dbReference type="PANTHER" id="PTHR43369">
    <property type="entry name" value="PHOSPHORIBOSYLGLYCINAMIDE FORMYLTRANSFERASE"/>
    <property type="match status" value="1"/>
</dbReference>
<dbReference type="SUPFAM" id="SSF53328">
    <property type="entry name" value="Formyltransferase"/>
    <property type="match status" value="1"/>
</dbReference>
<dbReference type="GO" id="GO:0004644">
    <property type="term" value="F:phosphoribosylglycinamide formyltransferase activity"/>
    <property type="evidence" value="ECO:0007669"/>
    <property type="project" value="UniProtKB-EC"/>
</dbReference>
<dbReference type="EMBL" id="MBPK01000032">
    <property type="protein sequence ID" value="PKT81080.1"/>
    <property type="molecule type" value="Genomic_DNA"/>
</dbReference>
<dbReference type="InterPro" id="IPR002376">
    <property type="entry name" value="Formyl_transf_N"/>
</dbReference>
<dbReference type="AlphaFoldDB" id="A0A2N3PJ92"/>
<dbReference type="GO" id="GO:0005737">
    <property type="term" value="C:cytoplasm"/>
    <property type="evidence" value="ECO:0007669"/>
    <property type="project" value="TreeGrafter"/>
</dbReference>
<keyword evidence="3" id="KW-0808">Transferase</keyword>
<dbReference type="RefSeq" id="WP_180322753.1">
    <property type="nucleotide sequence ID" value="NZ_CP063087.1"/>
</dbReference>
<evidence type="ECO:0000259" key="5">
    <source>
        <dbReference type="Pfam" id="PF00551"/>
    </source>
</evidence>
<dbReference type="PANTHER" id="PTHR43369:SF2">
    <property type="entry name" value="PHOSPHORIBOSYLGLYCINAMIDE FORMYLTRANSFERASE"/>
    <property type="match status" value="1"/>
</dbReference>
<name>A0A2N3PJ92_9HELI</name>